<gene>
    <name evidence="2" type="ordered locus">Arcpr_0717</name>
</gene>
<dbReference type="PaxDb" id="572546-Arcpr_0717"/>
<evidence type="ECO:0000313" key="3">
    <source>
        <dbReference type="Proteomes" id="UP000001901"/>
    </source>
</evidence>
<dbReference type="OrthoDB" id="387131at2157"/>
<sequence length="130" mass="14383">MKGISTAFEVLMLLSILSIFTLAVILSFQSNVQSIKGVKSYDEAYMVASKVVFEIESLSNLQYAKKRLEIPENIGGKGYFITLSDNSVRIENDIVNVSVKVSGVNIIESSAYSTKAYLIVENGYVRVENE</sequence>
<proteinExistence type="predicted"/>
<dbReference type="eggNOG" id="arCOG03926">
    <property type="taxonomic scope" value="Archaea"/>
</dbReference>
<keyword evidence="3" id="KW-1185">Reference proteome</keyword>
<feature type="transmembrane region" description="Helical" evidence="1">
    <location>
        <begin position="7"/>
        <end position="28"/>
    </location>
</feature>
<accession>D2RHK6</accession>
<dbReference type="STRING" id="572546.Arcpr_0717"/>
<keyword evidence="1" id="KW-0472">Membrane</keyword>
<name>D2RHK6_ARCPA</name>
<dbReference type="HOGENOM" id="CLU_1933159_0_0_2"/>
<dbReference type="Proteomes" id="UP000001901">
    <property type="component" value="Chromosome"/>
</dbReference>
<dbReference type="GeneID" id="8739377"/>
<dbReference type="AlphaFoldDB" id="D2RHK6"/>
<keyword evidence="1" id="KW-1133">Transmembrane helix</keyword>
<evidence type="ECO:0000313" key="2">
    <source>
        <dbReference type="EMBL" id="ADB57781.1"/>
    </source>
</evidence>
<keyword evidence="1" id="KW-0812">Transmembrane</keyword>
<dbReference type="KEGG" id="apo:Arcpr_0717"/>
<protein>
    <recommendedName>
        <fullName evidence="4">Flagellin</fullName>
    </recommendedName>
</protein>
<evidence type="ECO:0000256" key="1">
    <source>
        <dbReference type="SAM" id="Phobius"/>
    </source>
</evidence>
<reference evidence="2 3" key="1">
    <citation type="journal article" date="2010" name="Stand. Genomic Sci.">
        <title>Complete genome sequence of Archaeoglobus profundus type strain (AV18).</title>
        <authorList>
            <person name="von Jan M."/>
            <person name="Lapidus A."/>
            <person name="Del Rio T.G."/>
            <person name="Copeland A."/>
            <person name="Tice H."/>
            <person name="Cheng J.F."/>
            <person name="Lucas S."/>
            <person name="Chen F."/>
            <person name="Nolan M."/>
            <person name="Goodwin L."/>
            <person name="Han C."/>
            <person name="Pitluck S."/>
            <person name="Liolios K."/>
            <person name="Ivanova N."/>
            <person name="Mavromatis K."/>
            <person name="Ovchinnikova G."/>
            <person name="Chertkov O."/>
            <person name="Pati A."/>
            <person name="Chen A."/>
            <person name="Palaniappan K."/>
            <person name="Land M."/>
            <person name="Hauser L."/>
            <person name="Chang Y.J."/>
            <person name="Jeffries C.D."/>
            <person name="Saunders E."/>
            <person name="Brettin T."/>
            <person name="Detter J.C."/>
            <person name="Chain P."/>
            <person name="Eichinger K."/>
            <person name="Huber H."/>
            <person name="Spring S."/>
            <person name="Rohde M."/>
            <person name="Goker M."/>
            <person name="Wirth R."/>
            <person name="Woyke T."/>
            <person name="Bristow J."/>
            <person name="Eisen J.A."/>
            <person name="Markowitz V."/>
            <person name="Hugenholtz P."/>
            <person name="Kyrpides N.C."/>
            <person name="Klenk H.P."/>
        </authorList>
    </citation>
    <scope>NUCLEOTIDE SEQUENCE [LARGE SCALE GENOMIC DNA]</scope>
    <source>
        <strain evidence="3">DSM 5631 / JCM 9629 / NBRC 100127 / Av18</strain>
    </source>
</reference>
<evidence type="ECO:0008006" key="4">
    <source>
        <dbReference type="Google" id="ProtNLM"/>
    </source>
</evidence>
<dbReference type="RefSeq" id="WP_012940117.1">
    <property type="nucleotide sequence ID" value="NC_013741.1"/>
</dbReference>
<dbReference type="EMBL" id="CP001857">
    <property type="protein sequence ID" value="ADB57781.1"/>
    <property type="molecule type" value="Genomic_DNA"/>
</dbReference>
<organism evidence="2 3">
    <name type="scientific">Archaeoglobus profundus (strain DSM 5631 / JCM 9629 / NBRC 100127 / Av18)</name>
    <dbReference type="NCBI Taxonomy" id="572546"/>
    <lineage>
        <taxon>Archaea</taxon>
        <taxon>Methanobacteriati</taxon>
        <taxon>Methanobacteriota</taxon>
        <taxon>Archaeoglobi</taxon>
        <taxon>Archaeoglobales</taxon>
        <taxon>Archaeoglobaceae</taxon>
        <taxon>Archaeoglobus</taxon>
    </lineage>
</organism>